<dbReference type="Gene3D" id="3.40.50.150">
    <property type="entry name" value="Vaccinia Virus protein VP39"/>
    <property type="match status" value="1"/>
</dbReference>
<dbReference type="CDD" id="cd02440">
    <property type="entry name" value="AdoMet_MTases"/>
    <property type="match status" value="1"/>
</dbReference>
<reference evidence="1" key="1">
    <citation type="submission" date="2020-05" db="EMBL/GenBank/DDBJ databases">
        <authorList>
            <person name="Chiriac C."/>
            <person name="Salcher M."/>
            <person name="Ghai R."/>
            <person name="Kavagutti S V."/>
        </authorList>
    </citation>
    <scope>NUCLEOTIDE SEQUENCE</scope>
</reference>
<dbReference type="InterPro" id="IPR029063">
    <property type="entry name" value="SAM-dependent_MTases_sf"/>
</dbReference>
<dbReference type="Pfam" id="PF13489">
    <property type="entry name" value="Methyltransf_23"/>
    <property type="match status" value="1"/>
</dbReference>
<accession>A0A6J6JR17</accession>
<dbReference type="AlphaFoldDB" id="A0A6J6JR17"/>
<dbReference type="SUPFAM" id="SSF53335">
    <property type="entry name" value="S-adenosyl-L-methionine-dependent methyltransferases"/>
    <property type="match status" value="1"/>
</dbReference>
<organism evidence="1">
    <name type="scientific">freshwater metagenome</name>
    <dbReference type="NCBI Taxonomy" id="449393"/>
    <lineage>
        <taxon>unclassified sequences</taxon>
        <taxon>metagenomes</taxon>
        <taxon>ecological metagenomes</taxon>
    </lineage>
</organism>
<name>A0A6J6JR17_9ZZZZ</name>
<sequence>MFGTDIRGRAISLLRPLISPVEPIVTRVPIGSTVLDIGCGVGVVLFRLLKRGRAVSGLGWDVSEDAIHTARRLAQKRAVPSSLRFESVTGGVTLPSGRFGCVLLIDVMHHVAPRSQTDFLSECLTKVGEKGTFVYKDMASAPRWKAQLNRLHDYIFSGDEISYYPLEDVKKVCQGQGFKLMDEAHYSRFFYAHELLVFVRE</sequence>
<proteinExistence type="predicted"/>
<dbReference type="EMBL" id="CAEZVY010000028">
    <property type="protein sequence ID" value="CAB4638835.1"/>
    <property type="molecule type" value="Genomic_DNA"/>
</dbReference>
<evidence type="ECO:0000313" key="1">
    <source>
        <dbReference type="EMBL" id="CAB4638835.1"/>
    </source>
</evidence>
<gene>
    <name evidence="1" type="ORF">UFOPK2158_00395</name>
</gene>
<protein>
    <submittedName>
        <fullName evidence="1">Unannotated protein</fullName>
    </submittedName>
</protein>